<dbReference type="InterPro" id="IPR038765">
    <property type="entry name" value="Papain-like_cys_pep_sf"/>
</dbReference>
<dbReference type="Gene3D" id="3.90.1720.10">
    <property type="entry name" value="endopeptidase domain like (from Nostoc punctiforme)"/>
    <property type="match status" value="1"/>
</dbReference>
<dbReference type="RefSeq" id="WP_064453156.1">
    <property type="nucleotide sequence ID" value="NZ_CP015600.1"/>
</dbReference>
<evidence type="ECO:0000313" key="1">
    <source>
        <dbReference type="EMBL" id="ANF87131.1"/>
    </source>
</evidence>
<accession>A0A172Z427</accession>
<dbReference type="PATRIC" id="fig|219572.3.peg.3867"/>
<dbReference type="KEGG" id="panr:A7J50_3758"/>
<dbReference type="EMBL" id="CP015600">
    <property type="protein sequence ID" value="ANF87131.1"/>
    <property type="molecule type" value="Genomic_DNA"/>
</dbReference>
<gene>
    <name evidence="1" type="ORF">A7J50_3758</name>
</gene>
<name>A0A172Z427_9PSED</name>
<dbReference type="SUPFAM" id="SSF54001">
    <property type="entry name" value="Cysteine proteinases"/>
    <property type="match status" value="1"/>
</dbReference>
<evidence type="ECO:0008006" key="3">
    <source>
        <dbReference type="Google" id="ProtNLM"/>
    </source>
</evidence>
<protein>
    <recommendedName>
        <fullName evidence="3">Nitrite transporter</fullName>
    </recommendedName>
</protein>
<organism evidence="1 2">
    <name type="scientific">Pseudomonas antarctica</name>
    <dbReference type="NCBI Taxonomy" id="219572"/>
    <lineage>
        <taxon>Bacteria</taxon>
        <taxon>Pseudomonadati</taxon>
        <taxon>Pseudomonadota</taxon>
        <taxon>Gammaproteobacteria</taxon>
        <taxon>Pseudomonadales</taxon>
        <taxon>Pseudomonadaceae</taxon>
        <taxon>Pseudomonas</taxon>
    </lineage>
</organism>
<proteinExistence type="predicted"/>
<dbReference type="STRING" id="219572.A7J50_3758"/>
<dbReference type="Proteomes" id="UP000077829">
    <property type="component" value="Chromosome"/>
</dbReference>
<evidence type="ECO:0000313" key="2">
    <source>
        <dbReference type="Proteomes" id="UP000077829"/>
    </source>
</evidence>
<dbReference type="AlphaFoldDB" id="A0A172Z427"/>
<sequence length="126" mass="14482">MIDHNKYLAGRYLEGGRVWPFVDCYGLVLEVRRDLGLPDWPEWADIRAGDGSMVEVAGKWFPTLTPCEPEEGALIALYQGSEMRHVGVVVRCGASLEAMEITQKQRTICLPLHRLKRRFVRVEYYK</sequence>
<reference evidence="1 2" key="1">
    <citation type="submission" date="2016-05" db="EMBL/GenBank/DDBJ databases">
        <title>Complete genome sequence of Pseudomonas antarctica PAMC 27494.</title>
        <authorList>
            <person name="Lee J."/>
        </authorList>
    </citation>
    <scope>NUCLEOTIDE SEQUENCE [LARGE SCALE GENOMIC DNA]</scope>
    <source>
        <strain evidence="1 2">PAMC 27494</strain>
    </source>
</reference>